<comment type="caution">
    <text evidence="2">The sequence shown here is derived from an EMBL/GenBank/DDBJ whole genome shotgun (WGS) entry which is preliminary data.</text>
</comment>
<dbReference type="Proteomes" id="UP001499990">
    <property type="component" value="Unassembled WGS sequence"/>
</dbReference>
<organism evidence="2 3">
    <name type="scientific">Streptomyces sannanensis</name>
    <dbReference type="NCBI Taxonomy" id="285536"/>
    <lineage>
        <taxon>Bacteria</taxon>
        <taxon>Bacillati</taxon>
        <taxon>Actinomycetota</taxon>
        <taxon>Actinomycetes</taxon>
        <taxon>Kitasatosporales</taxon>
        <taxon>Streptomycetaceae</taxon>
        <taxon>Streptomyces</taxon>
    </lineage>
</organism>
<feature type="region of interest" description="Disordered" evidence="1">
    <location>
        <begin position="218"/>
        <end position="273"/>
    </location>
</feature>
<evidence type="ECO:0000256" key="1">
    <source>
        <dbReference type="SAM" id="MobiDB-lite"/>
    </source>
</evidence>
<sequence length="273" mass="30922">MLRDPGPARSAPKGGRPRRHGGALPCAKPGTWHPAPGTWHLAPGTWHLAPGTWHLPEVTTATNTTRYGNAEATAWDRMHPRLAHRGPWLEHAEEELPILHSTLIRLKVERLPDDRDPKPVWLWCSATAATGADVDRWWQSSLRRFDLEHTFRLMKQTLGWSAPKIRHADSADLWTWLIIAAHTQLRLARPLAEDLRRPWERPAEPRRLTPARVRRGLRNLRATATCPAAAPKPSRLGPGRPAGSKNRQRAKRHDVGKTVKRAESIKEHQTRRG</sequence>
<accession>A0ABP6SMM8</accession>
<evidence type="ECO:0008006" key="4">
    <source>
        <dbReference type="Google" id="ProtNLM"/>
    </source>
</evidence>
<feature type="region of interest" description="Disordered" evidence="1">
    <location>
        <begin position="1"/>
        <end position="24"/>
    </location>
</feature>
<evidence type="ECO:0000313" key="2">
    <source>
        <dbReference type="EMBL" id="GAA3379531.1"/>
    </source>
</evidence>
<reference evidence="3" key="1">
    <citation type="journal article" date="2019" name="Int. J. Syst. Evol. Microbiol.">
        <title>The Global Catalogue of Microorganisms (GCM) 10K type strain sequencing project: providing services to taxonomists for standard genome sequencing and annotation.</title>
        <authorList>
            <consortium name="The Broad Institute Genomics Platform"/>
            <consortium name="The Broad Institute Genome Sequencing Center for Infectious Disease"/>
            <person name="Wu L."/>
            <person name="Ma J."/>
        </authorList>
    </citation>
    <scope>NUCLEOTIDE SEQUENCE [LARGE SCALE GENOMIC DNA]</scope>
    <source>
        <strain evidence="3">JCM 9651</strain>
    </source>
</reference>
<dbReference type="EMBL" id="BAAAYL010000001">
    <property type="protein sequence ID" value="GAA3379531.1"/>
    <property type="molecule type" value="Genomic_DNA"/>
</dbReference>
<feature type="compositionally biased region" description="Low complexity" evidence="1">
    <location>
        <begin position="222"/>
        <end position="231"/>
    </location>
</feature>
<proteinExistence type="predicted"/>
<name>A0ABP6SMM8_9ACTN</name>
<gene>
    <name evidence="2" type="ORF">GCM10020367_63470</name>
</gene>
<evidence type="ECO:0000313" key="3">
    <source>
        <dbReference type="Proteomes" id="UP001499990"/>
    </source>
</evidence>
<protein>
    <recommendedName>
        <fullName evidence="4">Transposase</fullName>
    </recommendedName>
</protein>
<keyword evidence="3" id="KW-1185">Reference proteome</keyword>
<feature type="compositionally biased region" description="Basic and acidic residues" evidence="1">
    <location>
        <begin position="253"/>
        <end position="273"/>
    </location>
</feature>